<evidence type="ECO:0000313" key="1">
    <source>
        <dbReference type="EMBL" id="QOY87878.1"/>
    </source>
</evidence>
<proteinExistence type="predicted"/>
<evidence type="ECO:0000313" key="2">
    <source>
        <dbReference type="Proteomes" id="UP000593892"/>
    </source>
</evidence>
<dbReference type="Proteomes" id="UP000593892">
    <property type="component" value="Chromosome"/>
</dbReference>
<name>A0A7S7SKM2_PALFE</name>
<dbReference type="KEGG" id="pfer:IRI77_34945"/>
<gene>
    <name evidence="1" type="ORF">IRI77_34945</name>
</gene>
<dbReference type="RefSeq" id="WP_194449545.1">
    <property type="nucleotide sequence ID" value="NZ_CP063849.1"/>
</dbReference>
<protein>
    <recommendedName>
        <fullName evidence="3">IrrE N-terminal-like domain-containing protein</fullName>
    </recommendedName>
</protein>
<dbReference type="AlphaFoldDB" id="A0A7S7SKM2"/>
<organism evidence="1 2">
    <name type="scientific">Paludibaculum fermentans</name>
    <dbReference type="NCBI Taxonomy" id="1473598"/>
    <lineage>
        <taxon>Bacteria</taxon>
        <taxon>Pseudomonadati</taxon>
        <taxon>Acidobacteriota</taxon>
        <taxon>Terriglobia</taxon>
        <taxon>Bryobacterales</taxon>
        <taxon>Bryobacteraceae</taxon>
        <taxon>Paludibaculum</taxon>
    </lineage>
</organism>
<dbReference type="EMBL" id="CP063849">
    <property type="protein sequence ID" value="QOY87878.1"/>
    <property type="molecule type" value="Genomic_DNA"/>
</dbReference>
<evidence type="ECO:0008006" key="3">
    <source>
        <dbReference type="Google" id="ProtNLM"/>
    </source>
</evidence>
<reference evidence="1 2" key="1">
    <citation type="submission" date="2020-10" db="EMBL/GenBank/DDBJ databases">
        <title>Complete genome sequence of Paludibaculum fermentans P105T, a facultatively anaerobic acidobacterium capable of dissimilatory Fe(III) reduction.</title>
        <authorList>
            <person name="Dedysh S.N."/>
            <person name="Beletsky A.V."/>
            <person name="Kulichevskaya I.S."/>
            <person name="Mardanov A.V."/>
            <person name="Ravin N.V."/>
        </authorList>
    </citation>
    <scope>NUCLEOTIDE SEQUENCE [LARGE SCALE GENOMIC DNA]</scope>
    <source>
        <strain evidence="1 2">P105</strain>
    </source>
</reference>
<sequence length="432" mass="47380">MTAEFQIDVSWLAEAYGPIEIGKTAASLSIRIGEETATRIEDDWAKTVQSQTRVAAYPLAIWLASSWWRLRWEARPFKGVPGTSWRMAHELPAAGHGFLWPPLTFESDGERILASCRPTRPLSGEPLRYLADFRESISASSFERTIDDFLDLVLARLASSGVMGTELEAIWKEVREERQDPELARLRQLEACLGFEPDGAPEDVLSRLTLLDSAAGPGAINEIAPICSGPDPAQALAEIEAFASLPGVHAKVQIAANPSWEGAEVAPWVMGRELARHVRRESGLGTGAMSDGALADLIGMSSEVFGQVPEYRSPLGLAVRADQDTGLKLLFRKRNRPGRRFEAARFLGEQIRSNAEEIWLPSTDTSTVRQKVQRAFAAELLCPIDALSEFLRDDYSPAAFEAASETFGVSERAVESHLANNHLIPSDWVSAG</sequence>
<keyword evidence="2" id="KW-1185">Reference proteome</keyword>
<accession>A0A7S7SKM2</accession>